<dbReference type="Proteomes" id="UP001165080">
    <property type="component" value="Unassembled WGS sequence"/>
</dbReference>
<organism evidence="2 3">
    <name type="scientific">Pleodorina starrii</name>
    <dbReference type="NCBI Taxonomy" id="330485"/>
    <lineage>
        <taxon>Eukaryota</taxon>
        <taxon>Viridiplantae</taxon>
        <taxon>Chlorophyta</taxon>
        <taxon>core chlorophytes</taxon>
        <taxon>Chlorophyceae</taxon>
        <taxon>CS clade</taxon>
        <taxon>Chlamydomonadales</taxon>
        <taxon>Volvocaceae</taxon>
        <taxon>Pleodorina</taxon>
    </lineage>
</organism>
<feature type="compositionally biased region" description="Basic and acidic residues" evidence="1">
    <location>
        <begin position="1"/>
        <end position="10"/>
    </location>
</feature>
<evidence type="ECO:0000313" key="2">
    <source>
        <dbReference type="EMBL" id="GLC56495.1"/>
    </source>
</evidence>
<evidence type="ECO:0000313" key="3">
    <source>
        <dbReference type="Proteomes" id="UP001165080"/>
    </source>
</evidence>
<proteinExistence type="predicted"/>
<accession>A0A9W6BRB4</accession>
<dbReference type="AlphaFoldDB" id="A0A9W6BRB4"/>
<feature type="region of interest" description="Disordered" evidence="1">
    <location>
        <begin position="1"/>
        <end position="55"/>
    </location>
</feature>
<gene>
    <name evidence="2" type="primary">PLESTB001676</name>
    <name evidence="2" type="ORF">PLESTB_001113500</name>
</gene>
<evidence type="ECO:0000256" key="1">
    <source>
        <dbReference type="SAM" id="MobiDB-lite"/>
    </source>
</evidence>
<keyword evidence="3" id="KW-1185">Reference proteome</keyword>
<feature type="region of interest" description="Disordered" evidence="1">
    <location>
        <begin position="70"/>
        <end position="116"/>
    </location>
</feature>
<name>A0A9W6BRB4_9CHLO</name>
<dbReference type="EMBL" id="BRXU01000016">
    <property type="protein sequence ID" value="GLC56495.1"/>
    <property type="molecule type" value="Genomic_DNA"/>
</dbReference>
<reference evidence="2 3" key="1">
    <citation type="journal article" date="2023" name="Commun. Biol.">
        <title>Reorganization of the ancestral sex-determining regions during the evolution of trioecy in Pleodorina starrii.</title>
        <authorList>
            <person name="Takahashi K."/>
            <person name="Suzuki S."/>
            <person name="Kawai-Toyooka H."/>
            <person name="Yamamoto K."/>
            <person name="Hamaji T."/>
            <person name="Ootsuki R."/>
            <person name="Yamaguchi H."/>
            <person name="Kawachi M."/>
            <person name="Higashiyama T."/>
            <person name="Nozaki H."/>
        </authorList>
    </citation>
    <scope>NUCLEOTIDE SEQUENCE [LARGE SCALE GENOMIC DNA]</scope>
    <source>
        <strain evidence="2 3">NIES-4479</strain>
    </source>
</reference>
<feature type="compositionally biased region" description="Acidic residues" evidence="1">
    <location>
        <begin position="79"/>
        <end position="92"/>
    </location>
</feature>
<protein>
    <submittedName>
        <fullName evidence="2">Uncharacterized protein</fullName>
    </submittedName>
</protein>
<comment type="caution">
    <text evidence="2">The sequence shown here is derived from an EMBL/GenBank/DDBJ whole genome shotgun (WGS) entry which is preliminary data.</text>
</comment>
<sequence>MPPEALKEDAMVITTYKGGQSPHRLSSDPEPDDSTQDTGRLPLHSPPPPGSADLDSLHGLQIVEVLAELHDIPYNRHDDEDEEDEDDEDDDVERGKLLPEGCACGREASRGGTRQS</sequence>